<dbReference type="GO" id="GO:0008914">
    <property type="term" value="F:leucyl-tRNA--protein transferase activity"/>
    <property type="evidence" value="ECO:0007669"/>
    <property type="project" value="UniProtKB-EC"/>
</dbReference>
<organism evidence="5 6">
    <name type="scientific">Urechidicola vernalis</name>
    <dbReference type="NCBI Taxonomy" id="3075600"/>
    <lineage>
        <taxon>Bacteria</taxon>
        <taxon>Pseudomonadati</taxon>
        <taxon>Bacteroidota</taxon>
        <taxon>Flavobacteriia</taxon>
        <taxon>Flavobacteriales</taxon>
        <taxon>Flavobacteriaceae</taxon>
        <taxon>Urechidicola</taxon>
    </lineage>
</organism>
<evidence type="ECO:0000313" key="6">
    <source>
        <dbReference type="Proteomes" id="UP001252186"/>
    </source>
</evidence>
<dbReference type="Gene3D" id="3.30.70.3550">
    <property type="entry name" value="Leucyl/phenylalanyl-tRNA-protein transferase, N-terminal domain"/>
    <property type="match status" value="1"/>
</dbReference>
<accession>A0ABU2Y489</accession>
<dbReference type="InterPro" id="IPR042221">
    <property type="entry name" value="Leu/Phe-tRNA_Trfase_N"/>
</dbReference>
<comment type="subcellular location">
    <subcellularLocation>
        <location evidence="4">Cytoplasm</location>
    </subcellularLocation>
</comment>
<dbReference type="InterPro" id="IPR016181">
    <property type="entry name" value="Acyl_CoA_acyltransferase"/>
</dbReference>
<protein>
    <recommendedName>
        <fullName evidence="4">Leucyl/phenylalanyl-tRNA--protein transferase</fullName>
        <ecNumber evidence="4">2.3.2.6</ecNumber>
    </recommendedName>
    <alternativeName>
        <fullName evidence="4">L/F-transferase</fullName>
    </alternativeName>
    <alternativeName>
        <fullName evidence="4">Leucyltransferase</fullName>
    </alternativeName>
    <alternativeName>
        <fullName evidence="4">Phenyalanyltransferase</fullName>
    </alternativeName>
</protein>
<gene>
    <name evidence="4 5" type="primary">aat</name>
    <name evidence="5" type="ORF">RM519_07115</name>
</gene>
<comment type="caution">
    <text evidence="5">The sequence shown here is derived from an EMBL/GenBank/DDBJ whole genome shotgun (WGS) entry which is preliminary data.</text>
</comment>
<reference evidence="5 6" key="1">
    <citation type="submission" date="2023-09" db="EMBL/GenBank/DDBJ databases">
        <authorList>
            <person name="Rey-Velasco X."/>
        </authorList>
    </citation>
    <scope>NUCLEOTIDE SEQUENCE [LARGE SCALE GENOMIC DNA]</scope>
    <source>
        <strain evidence="5 6">P050</strain>
    </source>
</reference>
<dbReference type="EMBL" id="JAVRHV010000002">
    <property type="protein sequence ID" value="MDT0553008.1"/>
    <property type="molecule type" value="Genomic_DNA"/>
</dbReference>
<comment type="catalytic activity">
    <reaction evidence="4">
        <text>N-terminal L-lysyl-[protein] + L-leucyl-tRNA(Leu) = N-terminal L-leucyl-L-lysyl-[protein] + tRNA(Leu) + H(+)</text>
        <dbReference type="Rhea" id="RHEA:12340"/>
        <dbReference type="Rhea" id="RHEA-COMP:9613"/>
        <dbReference type="Rhea" id="RHEA-COMP:9622"/>
        <dbReference type="Rhea" id="RHEA-COMP:12670"/>
        <dbReference type="Rhea" id="RHEA-COMP:12671"/>
        <dbReference type="ChEBI" id="CHEBI:15378"/>
        <dbReference type="ChEBI" id="CHEBI:65249"/>
        <dbReference type="ChEBI" id="CHEBI:78442"/>
        <dbReference type="ChEBI" id="CHEBI:78494"/>
        <dbReference type="ChEBI" id="CHEBI:133043"/>
        <dbReference type="EC" id="2.3.2.6"/>
    </reaction>
</comment>
<evidence type="ECO:0000256" key="4">
    <source>
        <dbReference type="HAMAP-Rule" id="MF_00688"/>
    </source>
</evidence>
<keyword evidence="3 4" id="KW-0012">Acyltransferase</keyword>
<dbReference type="Gene3D" id="3.40.630.70">
    <property type="entry name" value="Leucyl/phenylalanyl-tRNA-protein transferase, C-terminal domain"/>
    <property type="match status" value="1"/>
</dbReference>
<keyword evidence="1 4" id="KW-0963">Cytoplasm</keyword>
<comment type="catalytic activity">
    <reaction evidence="4">
        <text>N-terminal L-arginyl-[protein] + L-leucyl-tRNA(Leu) = N-terminal L-leucyl-L-arginyl-[protein] + tRNA(Leu) + H(+)</text>
        <dbReference type="Rhea" id="RHEA:50416"/>
        <dbReference type="Rhea" id="RHEA-COMP:9613"/>
        <dbReference type="Rhea" id="RHEA-COMP:9622"/>
        <dbReference type="Rhea" id="RHEA-COMP:12672"/>
        <dbReference type="Rhea" id="RHEA-COMP:12673"/>
        <dbReference type="ChEBI" id="CHEBI:15378"/>
        <dbReference type="ChEBI" id="CHEBI:64719"/>
        <dbReference type="ChEBI" id="CHEBI:78442"/>
        <dbReference type="ChEBI" id="CHEBI:78494"/>
        <dbReference type="ChEBI" id="CHEBI:133044"/>
        <dbReference type="EC" id="2.3.2.6"/>
    </reaction>
</comment>
<comment type="function">
    <text evidence="4">Functions in the N-end rule pathway of protein degradation where it conjugates Leu, Phe and, less efficiently, Met from aminoacyl-tRNAs to the N-termini of proteins containing an N-terminal arginine or lysine.</text>
</comment>
<dbReference type="Pfam" id="PF03588">
    <property type="entry name" value="Leu_Phe_trans"/>
    <property type="match status" value="1"/>
</dbReference>
<keyword evidence="6" id="KW-1185">Reference proteome</keyword>
<comment type="catalytic activity">
    <reaction evidence="4">
        <text>L-phenylalanyl-tRNA(Phe) + an N-terminal L-alpha-aminoacyl-[protein] = an N-terminal L-phenylalanyl-L-alpha-aminoacyl-[protein] + tRNA(Phe)</text>
        <dbReference type="Rhea" id="RHEA:43632"/>
        <dbReference type="Rhea" id="RHEA-COMP:9668"/>
        <dbReference type="Rhea" id="RHEA-COMP:9699"/>
        <dbReference type="Rhea" id="RHEA-COMP:10636"/>
        <dbReference type="Rhea" id="RHEA-COMP:10637"/>
        <dbReference type="ChEBI" id="CHEBI:78442"/>
        <dbReference type="ChEBI" id="CHEBI:78531"/>
        <dbReference type="ChEBI" id="CHEBI:78597"/>
        <dbReference type="ChEBI" id="CHEBI:83561"/>
        <dbReference type="EC" id="2.3.2.6"/>
    </reaction>
</comment>
<name>A0ABU2Y489_9FLAO</name>
<dbReference type="NCBIfam" id="TIGR00667">
    <property type="entry name" value="aat"/>
    <property type="match status" value="1"/>
</dbReference>
<dbReference type="SUPFAM" id="SSF55729">
    <property type="entry name" value="Acyl-CoA N-acyltransferases (Nat)"/>
    <property type="match status" value="1"/>
</dbReference>
<dbReference type="PANTHER" id="PTHR30098:SF2">
    <property type="entry name" value="LEUCYL_PHENYLALANYL-TRNA--PROTEIN TRANSFERASE"/>
    <property type="match status" value="1"/>
</dbReference>
<evidence type="ECO:0000256" key="3">
    <source>
        <dbReference type="ARBA" id="ARBA00023315"/>
    </source>
</evidence>
<proteinExistence type="inferred from homology"/>
<sequence length="216" mass="24952">MHFLSEKLEFPPVNQTNEYGMLAIGGDLSKERLQLAYKNGVFPWFSDGEPIVWYCPQDRMVLFPEEFKVSKSMRQVIRKNEFVVTENQAFREVIYNCKNINRKEEFGTWITDEMQEAYIQLHKIGVAKSVEVWKNKELVGGLYGVEVGNVFCGESMFSKVSNASKVALHHLINERSETNPKQSKYQLIDCQIYNSHLASLGAREISRDEFLKILKG</sequence>
<dbReference type="InterPro" id="IPR004616">
    <property type="entry name" value="Leu/Phe-tRNA_Trfase"/>
</dbReference>
<dbReference type="Proteomes" id="UP001252186">
    <property type="component" value="Unassembled WGS sequence"/>
</dbReference>
<dbReference type="RefSeq" id="WP_311592980.1">
    <property type="nucleotide sequence ID" value="NZ_JAVRHV010000002.1"/>
</dbReference>
<dbReference type="EC" id="2.3.2.6" evidence="4"/>
<keyword evidence="2 4" id="KW-0808">Transferase</keyword>
<evidence type="ECO:0000256" key="1">
    <source>
        <dbReference type="ARBA" id="ARBA00022490"/>
    </source>
</evidence>
<comment type="similarity">
    <text evidence="4">Belongs to the L/F-transferase family.</text>
</comment>
<dbReference type="HAMAP" id="MF_00688">
    <property type="entry name" value="Leu_Phe_trans"/>
    <property type="match status" value="1"/>
</dbReference>
<dbReference type="PANTHER" id="PTHR30098">
    <property type="entry name" value="LEUCYL/PHENYLALANYL-TRNA--PROTEIN TRANSFERASE"/>
    <property type="match status" value="1"/>
</dbReference>
<evidence type="ECO:0000256" key="2">
    <source>
        <dbReference type="ARBA" id="ARBA00022679"/>
    </source>
</evidence>
<evidence type="ECO:0000313" key="5">
    <source>
        <dbReference type="EMBL" id="MDT0553008.1"/>
    </source>
</evidence>
<dbReference type="InterPro" id="IPR042203">
    <property type="entry name" value="Leu/Phe-tRNA_Trfase_C"/>
</dbReference>